<keyword evidence="2" id="KW-1003">Cell membrane</keyword>
<feature type="transmembrane region" description="Helical" evidence="6">
    <location>
        <begin position="301"/>
        <end position="317"/>
    </location>
</feature>
<dbReference type="GO" id="GO:0005886">
    <property type="term" value="C:plasma membrane"/>
    <property type="evidence" value="ECO:0007669"/>
    <property type="project" value="UniProtKB-SubCell"/>
</dbReference>
<name>A0AAD9IZX0_9ANNE</name>
<feature type="transmembrane region" description="Helical" evidence="6">
    <location>
        <begin position="129"/>
        <end position="150"/>
    </location>
</feature>
<protein>
    <submittedName>
        <fullName evidence="7">Uncharacterized protein</fullName>
    </submittedName>
</protein>
<evidence type="ECO:0000256" key="6">
    <source>
        <dbReference type="SAM" id="Phobius"/>
    </source>
</evidence>
<dbReference type="GO" id="GO:0022857">
    <property type="term" value="F:transmembrane transporter activity"/>
    <property type="evidence" value="ECO:0007669"/>
    <property type="project" value="InterPro"/>
</dbReference>
<sequence>MNTDKETNNTPRRLHNKTKQLLNKYGIVFVLIGICILLTILTPSFLTTRNLTNVIRQVSIIGILAIGVTFAIITTGIDLSSGSVLALVGVVVGQPIGFIMPILFSVFIGLALGSLLGSINGVLHAYGKIPAFIATLGMMTVARGFALFYTAGRPIGNLKETFTFIGGGSLLGIAIPIWVYASVGFISWVLLSKARFGRHVFAIGGNMQAARMCGINIEHVLVKVYAYAGLLSAISGILLAARTAAGNPTYGLAYELDAIASTVIGGTSLAGGIGSIPLCVVGALIIGVINNGMDLLGVNPYWQQIVKGFIIVLAVLLDSQKQGKKQ</sequence>
<feature type="transmembrane region" description="Helical" evidence="6">
    <location>
        <begin position="84"/>
        <end position="117"/>
    </location>
</feature>
<organism evidence="7 8">
    <name type="scientific">Paralvinella palmiformis</name>
    <dbReference type="NCBI Taxonomy" id="53620"/>
    <lineage>
        <taxon>Eukaryota</taxon>
        <taxon>Metazoa</taxon>
        <taxon>Spiralia</taxon>
        <taxon>Lophotrochozoa</taxon>
        <taxon>Annelida</taxon>
        <taxon>Polychaeta</taxon>
        <taxon>Sedentaria</taxon>
        <taxon>Canalipalpata</taxon>
        <taxon>Terebellida</taxon>
        <taxon>Terebelliformia</taxon>
        <taxon>Alvinellidae</taxon>
        <taxon>Paralvinella</taxon>
    </lineage>
</organism>
<keyword evidence="8" id="KW-1185">Reference proteome</keyword>
<evidence type="ECO:0000256" key="4">
    <source>
        <dbReference type="ARBA" id="ARBA00022989"/>
    </source>
</evidence>
<evidence type="ECO:0000256" key="2">
    <source>
        <dbReference type="ARBA" id="ARBA00022475"/>
    </source>
</evidence>
<feature type="transmembrane region" description="Helical" evidence="6">
    <location>
        <begin position="224"/>
        <end position="241"/>
    </location>
</feature>
<keyword evidence="3 6" id="KW-0812">Transmembrane</keyword>
<feature type="transmembrane region" description="Helical" evidence="6">
    <location>
        <begin position="262"/>
        <end position="289"/>
    </location>
</feature>
<evidence type="ECO:0000313" key="7">
    <source>
        <dbReference type="EMBL" id="KAK2143997.1"/>
    </source>
</evidence>
<dbReference type="InterPro" id="IPR001851">
    <property type="entry name" value="ABC_transp_permease"/>
</dbReference>
<keyword evidence="4 6" id="KW-1133">Transmembrane helix</keyword>
<reference evidence="7" key="1">
    <citation type="journal article" date="2023" name="Mol. Biol. Evol.">
        <title>Third-Generation Sequencing Reveals the Adaptive Role of the Epigenome in Three Deep-Sea Polychaetes.</title>
        <authorList>
            <person name="Perez M."/>
            <person name="Aroh O."/>
            <person name="Sun Y."/>
            <person name="Lan Y."/>
            <person name="Juniper S.K."/>
            <person name="Young C.R."/>
            <person name="Angers B."/>
            <person name="Qian P.Y."/>
        </authorList>
    </citation>
    <scope>NUCLEOTIDE SEQUENCE</scope>
    <source>
        <strain evidence="7">P08H-3</strain>
    </source>
</reference>
<dbReference type="AlphaFoldDB" id="A0AAD9IZX0"/>
<comment type="subcellular location">
    <subcellularLocation>
        <location evidence="1">Cell membrane</location>
        <topology evidence="1">Multi-pass membrane protein</topology>
    </subcellularLocation>
</comment>
<keyword evidence="5 6" id="KW-0472">Membrane</keyword>
<dbReference type="PANTHER" id="PTHR32196">
    <property type="entry name" value="ABC TRANSPORTER PERMEASE PROTEIN YPHD-RELATED-RELATED"/>
    <property type="match status" value="1"/>
</dbReference>
<evidence type="ECO:0000256" key="5">
    <source>
        <dbReference type="ARBA" id="ARBA00023136"/>
    </source>
</evidence>
<dbReference type="CDD" id="cd06579">
    <property type="entry name" value="TM_PBP1_transp_AraH_like"/>
    <property type="match status" value="1"/>
</dbReference>
<evidence type="ECO:0000256" key="3">
    <source>
        <dbReference type="ARBA" id="ARBA00022692"/>
    </source>
</evidence>
<dbReference type="Pfam" id="PF02653">
    <property type="entry name" value="BPD_transp_2"/>
    <property type="match status" value="1"/>
</dbReference>
<comment type="caution">
    <text evidence="7">The sequence shown here is derived from an EMBL/GenBank/DDBJ whole genome shotgun (WGS) entry which is preliminary data.</text>
</comment>
<feature type="transmembrane region" description="Helical" evidence="6">
    <location>
        <begin position="21"/>
        <end position="42"/>
    </location>
</feature>
<proteinExistence type="predicted"/>
<dbReference type="Proteomes" id="UP001208570">
    <property type="component" value="Unassembled WGS sequence"/>
</dbReference>
<evidence type="ECO:0000256" key="1">
    <source>
        <dbReference type="ARBA" id="ARBA00004651"/>
    </source>
</evidence>
<gene>
    <name evidence="7" type="ORF">LSH36_793g00132</name>
</gene>
<evidence type="ECO:0000313" key="8">
    <source>
        <dbReference type="Proteomes" id="UP001208570"/>
    </source>
</evidence>
<accession>A0AAD9IZX0</accession>
<feature type="transmembrane region" description="Helical" evidence="6">
    <location>
        <begin position="54"/>
        <end position="77"/>
    </location>
</feature>
<feature type="transmembrane region" description="Helical" evidence="6">
    <location>
        <begin position="162"/>
        <end position="191"/>
    </location>
</feature>
<dbReference type="EMBL" id="JAODUP010000793">
    <property type="protein sequence ID" value="KAK2143997.1"/>
    <property type="molecule type" value="Genomic_DNA"/>
</dbReference>